<feature type="region of interest" description="Disordered" evidence="1">
    <location>
        <begin position="193"/>
        <end position="217"/>
    </location>
</feature>
<dbReference type="InterPro" id="IPR041698">
    <property type="entry name" value="Methyltransf_25"/>
</dbReference>
<dbReference type="RefSeq" id="WP_331214507.1">
    <property type="nucleotide sequence ID" value="NZ_JAZGQK010000010.1"/>
</dbReference>
<evidence type="ECO:0000256" key="1">
    <source>
        <dbReference type="SAM" id="MobiDB-lite"/>
    </source>
</evidence>
<gene>
    <name evidence="3" type="ORF">V1633_12890</name>
</gene>
<dbReference type="Gene3D" id="3.40.50.150">
    <property type="entry name" value="Vaccinia Virus protein VP39"/>
    <property type="match status" value="1"/>
</dbReference>
<dbReference type="GO" id="GO:0008168">
    <property type="term" value="F:methyltransferase activity"/>
    <property type="evidence" value="ECO:0007669"/>
    <property type="project" value="UniProtKB-KW"/>
</dbReference>
<dbReference type="PANTHER" id="PTHR42912">
    <property type="entry name" value="METHYLTRANSFERASE"/>
    <property type="match status" value="1"/>
</dbReference>
<comment type="caution">
    <text evidence="3">The sequence shown here is derived from an EMBL/GenBank/DDBJ whole genome shotgun (WGS) entry which is preliminary data.</text>
</comment>
<evidence type="ECO:0000313" key="3">
    <source>
        <dbReference type="EMBL" id="MEE6259385.1"/>
    </source>
</evidence>
<accession>A0ABU7RSG7</accession>
<evidence type="ECO:0000313" key="4">
    <source>
        <dbReference type="Proteomes" id="UP001332243"/>
    </source>
</evidence>
<protein>
    <submittedName>
        <fullName evidence="3">Class I SAM-dependent methyltransferase</fullName>
        <ecNumber evidence="3">2.1.-.-</ecNumber>
    </submittedName>
</protein>
<dbReference type="CDD" id="cd02440">
    <property type="entry name" value="AdoMet_MTases"/>
    <property type="match status" value="1"/>
</dbReference>
<keyword evidence="3" id="KW-0808">Transferase</keyword>
<name>A0ABU7RSG7_9ACTN</name>
<dbReference type="InterPro" id="IPR029063">
    <property type="entry name" value="SAM-dependent_MTases_sf"/>
</dbReference>
<dbReference type="InterPro" id="IPR050508">
    <property type="entry name" value="Methyltransf_Superfamily"/>
</dbReference>
<feature type="domain" description="Methyltransferase" evidence="2">
    <location>
        <begin position="55"/>
        <end position="145"/>
    </location>
</feature>
<keyword evidence="4" id="KW-1185">Reference proteome</keyword>
<dbReference type="Pfam" id="PF13649">
    <property type="entry name" value="Methyltransf_25"/>
    <property type="match status" value="1"/>
</dbReference>
<keyword evidence="3" id="KW-0489">Methyltransferase</keyword>
<reference evidence="3 4" key="1">
    <citation type="submission" date="2024-01" db="EMBL/GenBank/DDBJ databases">
        <title>Genome insights into Plantactinospora sonchi sp. nov.</title>
        <authorList>
            <person name="Wang L."/>
        </authorList>
    </citation>
    <scope>NUCLEOTIDE SEQUENCE [LARGE SCALE GENOMIC DNA]</scope>
    <source>
        <strain evidence="3 4">NEAU-QY2</strain>
    </source>
</reference>
<organism evidence="3 4">
    <name type="scientific">Plantactinospora sonchi</name>
    <dbReference type="NCBI Taxonomy" id="1544735"/>
    <lineage>
        <taxon>Bacteria</taxon>
        <taxon>Bacillati</taxon>
        <taxon>Actinomycetota</taxon>
        <taxon>Actinomycetes</taxon>
        <taxon>Micromonosporales</taxon>
        <taxon>Micromonosporaceae</taxon>
        <taxon>Plantactinospora</taxon>
    </lineage>
</organism>
<dbReference type="SUPFAM" id="SSF53335">
    <property type="entry name" value="S-adenosyl-L-methionine-dependent methyltransferases"/>
    <property type="match status" value="1"/>
</dbReference>
<dbReference type="EMBL" id="JAZGQK010000010">
    <property type="protein sequence ID" value="MEE6259385.1"/>
    <property type="molecule type" value="Genomic_DNA"/>
</dbReference>
<evidence type="ECO:0000259" key="2">
    <source>
        <dbReference type="Pfam" id="PF13649"/>
    </source>
</evidence>
<proteinExistence type="predicted"/>
<dbReference type="EC" id="2.1.-.-" evidence="3"/>
<dbReference type="Proteomes" id="UP001332243">
    <property type="component" value="Unassembled WGS sequence"/>
</dbReference>
<sequence length="217" mass="24198">MSEAPFLTATRESYDNTVLEYVDMFGDHLAGSPLDRALLAVFAERVRADAPDRPVVDIGCGPGRITTVLHRLGLDAFGVDLSPGMVGYARRTYPELRFEVGSMLGLDLPDDSLGGLLAYYSIIHVPWERRPEVFAEFHRVLAPGGQLMLAFQIGDDVMHRDEAFGKPINCDWYRQQPDDICRLLREAGFEPWSTATREPEGEEKTAQGYVLARKLPG</sequence>
<dbReference type="GO" id="GO:0032259">
    <property type="term" value="P:methylation"/>
    <property type="evidence" value="ECO:0007669"/>
    <property type="project" value="UniProtKB-KW"/>
</dbReference>